<proteinExistence type="predicted"/>
<feature type="transmembrane region" description="Helical" evidence="1">
    <location>
        <begin position="101"/>
        <end position="120"/>
    </location>
</feature>
<dbReference type="RefSeq" id="WP_317477559.1">
    <property type="nucleotide sequence ID" value="NZ_JARQTW010000013.1"/>
</dbReference>
<reference evidence="2" key="1">
    <citation type="submission" date="2023-03" db="EMBL/GenBank/DDBJ databases">
        <title>Classification of Bisgaard taxon 6 and taxon 10 as Exercitatus varius gen. nov., spec. nov.</title>
        <authorList>
            <person name="Christensen H."/>
        </authorList>
    </citation>
    <scope>NUCLEOTIDE SEQUENCE</scope>
    <source>
        <strain evidence="2">86116</strain>
    </source>
</reference>
<protein>
    <submittedName>
        <fullName evidence="2">DUF2938 family protein</fullName>
    </submittedName>
</protein>
<comment type="caution">
    <text evidence="2">The sequence shown here is derived from an EMBL/GenBank/DDBJ whole genome shotgun (WGS) entry which is preliminary data.</text>
</comment>
<feature type="transmembrane region" description="Helical" evidence="1">
    <location>
        <begin position="7"/>
        <end position="24"/>
    </location>
</feature>
<dbReference type="Proteomes" id="UP001214976">
    <property type="component" value="Unassembled WGS sequence"/>
</dbReference>
<name>A0AAW6QAH0_9PAST</name>
<dbReference type="InterPro" id="IPR021329">
    <property type="entry name" value="DUF2938"/>
</dbReference>
<keyword evidence="1" id="KW-0812">Transmembrane</keyword>
<feature type="transmembrane region" description="Helical" evidence="1">
    <location>
        <begin position="67"/>
        <end position="89"/>
    </location>
</feature>
<feature type="transmembrane region" description="Helical" evidence="1">
    <location>
        <begin position="140"/>
        <end position="161"/>
    </location>
</feature>
<keyword evidence="1" id="KW-1133">Transmembrane helix</keyword>
<keyword evidence="1" id="KW-0472">Membrane</keyword>
<organism evidence="2 3">
    <name type="scientific">Exercitatus varius</name>
    <dbReference type="NCBI Taxonomy" id="67857"/>
    <lineage>
        <taxon>Bacteria</taxon>
        <taxon>Pseudomonadati</taxon>
        <taxon>Pseudomonadota</taxon>
        <taxon>Gammaproteobacteria</taxon>
        <taxon>Pasteurellales</taxon>
        <taxon>Pasteurellaceae</taxon>
        <taxon>Exercitatus</taxon>
    </lineage>
</organism>
<dbReference type="EMBL" id="JARQTW010000013">
    <property type="protein sequence ID" value="MDG2950575.1"/>
    <property type="molecule type" value="Genomic_DNA"/>
</dbReference>
<sequence length="163" mass="18271">MEVWGKFVLVGAIATALMDIQVYLHSKVFHSIPTSCNLTGRWVGMLIKREKFTGKITEVNKWAHEGWLGWVGHYAMGIFMVSLFLLIVGEDWIRRPSLLPLFAYLSVLILFPFCVLHPAWGFGFFGCKTQNPIATRKRVLVAYASFAIGILVGALIVGRIWGG</sequence>
<dbReference type="AlphaFoldDB" id="A0AAW6QAH0"/>
<gene>
    <name evidence="2" type="ORF">P7M15_08610</name>
</gene>
<dbReference type="Pfam" id="PF11158">
    <property type="entry name" value="DUF2938"/>
    <property type="match status" value="1"/>
</dbReference>
<evidence type="ECO:0000313" key="2">
    <source>
        <dbReference type="EMBL" id="MDG2950575.1"/>
    </source>
</evidence>
<accession>A0AAW6QAH0</accession>
<evidence type="ECO:0000313" key="3">
    <source>
        <dbReference type="Proteomes" id="UP001214976"/>
    </source>
</evidence>
<evidence type="ECO:0000256" key="1">
    <source>
        <dbReference type="SAM" id="Phobius"/>
    </source>
</evidence>